<evidence type="ECO:0000313" key="6">
    <source>
        <dbReference type="EMBL" id="MCF4119568.1"/>
    </source>
</evidence>
<dbReference type="GO" id="GO:0016020">
    <property type="term" value="C:membrane"/>
    <property type="evidence" value="ECO:0007669"/>
    <property type="project" value="UniProtKB-SubCell"/>
</dbReference>
<keyword evidence="7" id="KW-1185">Reference proteome</keyword>
<sequence length="100" mass="10098">MSQPVPVDLPPGYIAVPAEVTPPRTHLALAVVATVLFWPLGLVALVSAARVGPLWNAGKLAGARVASARARGWSLAAIVAGLLVAAVMLLLTARSLGVSG</sequence>
<dbReference type="RefSeq" id="WP_236087259.1">
    <property type="nucleotide sequence ID" value="NZ_JAKGSG010000005.1"/>
</dbReference>
<proteinExistence type="predicted"/>
<gene>
    <name evidence="6" type="ORF">L1785_01070</name>
</gene>
<dbReference type="PANTHER" id="PTHR14948:SF25">
    <property type="entry name" value="DUF4190 DOMAIN-CONTAINING PROTEIN"/>
    <property type="match status" value="1"/>
</dbReference>
<dbReference type="Proteomes" id="UP001165405">
    <property type="component" value="Unassembled WGS sequence"/>
</dbReference>
<protein>
    <submittedName>
        <fullName evidence="6">CD225/dispanin family protein</fullName>
    </submittedName>
</protein>
<comment type="subcellular location">
    <subcellularLocation>
        <location evidence="1">Membrane</location>
    </subcellularLocation>
</comment>
<dbReference type="PANTHER" id="PTHR14948">
    <property type="entry name" value="NG5"/>
    <property type="match status" value="1"/>
</dbReference>
<comment type="caution">
    <text evidence="6">The sequence shown here is derived from an EMBL/GenBank/DDBJ whole genome shotgun (WGS) entry which is preliminary data.</text>
</comment>
<evidence type="ECO:0000313" key="7">
    <source>
        <dbReference type="Proteomes" id="UP001165405"/>
    </source>
</evidence>
<keyword evidence="3 5" id="KW-1133">Transmembrane helix</keyword>
<organism evidence="6 7">
    <name type="scientific">Antribacter soli</name>
    <dbReference type="NCBI Taxonomy" id="2910976"/>
    <lineage>
        <taxon>Bacteria</taxon>
        <taxon>Bacillati</taxon>
        <taxon>Actinomycetota</taxon>
        <taxon>Actinomycetes</taxon>
        <taxon>Micrococcales</taxon>
        <taxon>Promicromonosporaceae</taxon>
        <taxon>Antribacter</taxon>
    </lineage>
</organism>
<accession>A0AA41Q9X7</accession>
<reference evidence="6" key="1">
    <citation type="submission" date="2022-01" db="EMBL/GenBank/DDBJ databases">
        <title>Antribacter sp. nov., isolated from Guizhou of China.</title>
        <authorList>
            <person name="Chengliang C."/>
            <person name="Ya Z."/>
        </authorList>
    </citation>
    <scope>NUCLEOTIDE SEQUENCE</scope>
    <source>
        <strain evidence="6">KLBMP 9083</strain>
    </source>
</reference>
<dbReference type="Pfam" id="PF04505">
    <property type="entry name" value="CD225"/>
    <property type="match status" value="1"/>
</dbReference>
<dbReference type="AlphaFoldDB" id="A0AA41Q9X7"/>
<evidence type="ECO:0000256" key="2">
    <source>
        <dbReference type="ARBA" id="ARBA00022692"/>
    </source>
</evidence>
<keyword evidence="2 5" id="KW-0812">Transmembrane</keyword>
<dbReference type="InterPro" id="IPR051423">
    <property type="entry name" value="CD225/Dispanin"/>
</dbReference>
<keyword evidence="4 5" id="KW-0472">Membrane</keyword>
<dbReference type="EMBL" id="JAKGSG010000005">
    <property type="protein sequence ID" value="MCF4119568.1"/>
    <property type="molecule type" value="Genomic_DNA"/>
</dbReference>
<dbReference type="InterPro" id="IPR007593">
    <property type="entry name" value="CD225/Dispanin_fam"/>
</dbReference>
<evidence type="ECO:0000256" key="3">
    <source>
        <dbReference type="ARBA" id="ARBA00022989"/>
    </source>
</evidence>
<feature type="transmembrane region" description="Helical" evidence="5">
    <location>
        <begin position="27"/>
        <end position="51"/>
    </location>
</feature>
<feature type="transmembrane region" description="Helical" evidence="5">
    <location>
        <begin position="72"/>
        <end position="93"/>
    </location>
</feature>
<evidence type="ECO:0000256" key="1">
    <source>
        <dbReference type="ARBA" id="ARBA00004370"/>
    </source>
</evidence>
<evidence type="ECO:0000256" key="5">
    <source>
        <dbReference type="SAM" id="Phobius"/>
    </source>
</evidence>
<evidence type="ECO:0000256" key="4">
    <source>
        <dbReference type="ARBA" id="ARBA00023136"/>
    </source>
</evidence>
<name>A0AA41Q9X7_9MICO</name>